<dbReference type="Proteomes" id="UP000830434">
    <property type="component" value="Chromosome"/>
</dbReference>
<accession>A0A8U0IN58</accession>
<dbReference type="PANTHER" id="PTHR43471">
    <property type="entry name" value="ABC TRANSPORTER PERMEASE"/>
    <property type="match status" value="1"/>
</dbReference>
<dbReference type="RefSeq" id="WP_248656452.1">
    <property type="nucleotide sequence ID" value="NZ_CP096658.1"/>
</dbReference>
<proteinExistence type="predicted"/>
<keyword evidence="1" id="KW-1133">Transmembrane helix</keyword>
<keyword evidence="1" id="KW-0472">Membrane</keyword>
<dbReference type="GO" id="GO:0005886">
    <property type="term" value="C:plasma membrane"/>
    <property type="evidence" value="ECO:0007669"/>
    <property type="project" value="UniProtKB-SubCell"/>
</dbReference>
<protein>
    <submittedName>
        <fullName evidence="2">ABC transporter permease</fullName>
    </submittedName>
</protein>
<evidence type="ECO:0000256" key="1">
    <source>
        <dbReference type="SAM" id="Phobius"/>
    </source>
</evidence>
<feature type="transmembrane region" description="Helical" evidence="1">
    <location>
        <begin position="115"/>
        <end position="134"/>
    </location>
</feature>
<dbReference type="EMBL" id="CP096658">
    <property type="protein sequence ID" value="UPW02065.1"/>
    <property type="molecule type" value="Genomic_DNA"/>
</dbReference>
<dbReference type="KEGG" id="haxz:M0R88_08210"/>
<organism evidence="2 3">
    <name type="scientific">Halorussus gelatinilyticus</name>
    <dbReference type="NCBI Taxonomy" id="2937524"/>
    <lineage>
        <taxon>Archaea</taxon>
        <taxon>Methanobacteriati</taxon>
        <taxon>Methanobacteriota</taxon>
        <taxon>Stenosarchaea group</taxon>
        <taxon>Halobacteria</taxon>
        <taxon>Halobacteriales</taxon>
        <taxon>Haladaptataceae</taxon>
        <taxon>Halorussus</taxon>
    </lineage>
</organism>
<feature type="transmembrane region" description="Helical" evidence="1">
    <location>
        <begin position="140"/>
        <end position="162"/>
    </location>
</feature>
<dbReference type="GO" id="GO:0140359">
    <property type="term" value="F:ABC-type transporter activity"/>
    <property type="evidence" value="ECO:0007669"/>
    <property type="project" value="InterPro"/>
</dbReference>
<evidence type="ECO:0000313" key="2">
    <source>
        <dbReference type="EMBL" id="UPW02065.1"/>
    </source>
</evidence>
<gene>
    <name evidence="2" type="ORF">M0R88_08210</name>
</gene>
<reference evidence="2" key="1">
    <citation type="submission" date="2022-04" db="EMBL/GenBank/DDBJ databases">
        <title>Diverse halophilic archaea isolated from saline environments.</title>
        <authorList>
            <person name="Cui H.-L."/>
        </authorList>
    </citation>
    <scope>NUCLEOTIDE SEQUENCE</scope>
    <source>
        <strain evidence="2">XZYJT40</strain>
    </source>
</reference>
<sequence>MTWQAVARKDFRDAVRSKWLWALSLLFVAVFALPPILLFYLEMGATPQQGQSGTTDMFVFLMKQGTSILIPLIAIVIGYTSITQERESGSLKLLLSLPHSRDDVVFGKVLGRSGVIALPIAVGFAVAFLVLLFTSLSLKLVNLLLFAALTAVLGLVFVGLSVGVSAAASTGQRAMVAAIALFIWFVVLWNSFANQVVNALVKYVGISEAARYQTVLFLKLLNPTQAYKTLVDTVLMDSALQSRIYMFGIFKRKAVAQAFGDSLPIYLSDPFVVAYFLAWLFVPVAVGLRKFSNDDL</sequence>
<keyword evidence="1" id="KW-0812">Transmembrane</keyword>
<feature type="transmembrane region" description="Helical" evidence="1">
    <location>
        <begin position="61"/>
        <end position="82"/>
    </location>
</feature>
<dbReference type="Pfam" id="PF12679">
    <property type="entry name" value="ABC2_membrane_2"/>
    <property type="match status" value="1"/>
</dbReference>
<keyword evidence="3" id="KW-1185">Reference proteome</keyword>
<feature type="transmembrane region" description="Helical" evidence="1">
    <location>
        <begin position="271"/>
        <end position="288"/>
    </location>
</feature>
<dbReference type="AlphaFoldDB" id="A0A8U0IN58"/>
<evidence type="ECO:0000313" key="3">
    <source>
        <dbReference type="Proteomes" id="UP000830434"/>
    </source>
</evidence>
<dbReference type="PANTHER" id="PTHR43471:SF1">
    <property type="entry name" value="ABC TRANSPORTER PERMEASE PROTEIN NOSY-RELATED"/>
    <property type="match status" value="1"/>
</dbReference>
<feature type="transmembrane region" description="Helical" evidence="1">
    <location>
        <begin position="174"/>
        <end position="192"/>
    </location>
</feature>
<name>A0A8U0IN58_9EURY</name>
<feature type="transmembrane region" description="Helical" evidence="1">
    <location>
        <begin position="20"/>
        <end position="41"/>
    </location>
</feature>
<dbReference type="GeneID" id="72189831"/>